<dbReference type="RefSeq" id="WP_168969966.1">
    <property type="nucleotide sequence ID" value="NZ_JABAFZ010000007.1"/>
</dbReference>
<accession>A0AB36CLX4</accession>
<proteinExistence type="predicted"/>
<organism evidence="4 5">
    <name type="scientific">Corynebacterium stationis</name>
    <dbReference type="NCBI Taxonomy" id="1705"/>
    <lineage>
        <taxon>Bacteria</taxon>
        <taxon>Bacillati</taxon>
        <taxon>Actinomycetota</taxon>
        <taxon>Actinomycetes</taxon>
        <taxon>Mycobacteriales</taxon>
        <taxon>Corynebacteriaceae</taxon>
        <taxon>Corynebacterium</taxon>
    </lineage>
</organism>
<dbReference type="PANTHER" id="PTHR31690">
    <property type="entry name" value="FUCOSE MUTAROTASE"/>
    <property type="match status" value="1"/>
</dbReference>
<dbReference type="GO" id="GO:0036373">
    <property type="term" value="F:L-fucose mutarotase activity"/>
    <property type="evidence" value="ECO:0007669"/>
    <property type="project" value="UniProtKB-EC"/>
</dbReference>
<protein>
    <submittedName>
        <fullName evidence="4">Fucose isomerase</fullName>
    </submittedName>
</protein>
<dbReference type="GO" id="GO:0062193">
    <property type="term" value="F:D-ribose pyranase activity"/>
    <property type="evidence" value="ECO:0007669"/>
    <property type="project" value="UniProtKB-EC"/>
</dbReference>
<evidence type="ECO:0000256" key="3">
    <source>
        <dbReference type="ARBA" id="ARBA00036324"/>
    </source>
</evidence>
<dbReference type="InterPro" id="IPR007721">
    <property type="entry name" value="RbsD_FucU"/>
</dbReference>
<dbReference type="InterPro" id="IPR023750">
    <property type="entry name" value="RbsD-like_sf"/>
</dbReference>
<dbReference type="GO" id="GO:0006004">
    <property type="term" value="P:fucose metabolic process"/>
    <property type="evidence" value="ECO:0007669"/>
    <property type="project" value="TreeGrafter"/>
</dbReference>
<evidence type="ECO:0000256" key="1">
    <source>
        <dbReference type="ARBA" id="ARBA00000223"/>
    </source>
</evidence>
<evidence type="ECO:0000313" key="5">
    <source>
        <dbReference type="Proteomes" id="UP000544551"/>
    </source>
</evidence>
<sequence>MLKNISPLVSPALLNALASMGHGDEITIADAHYPRMGSADTVLRMDGIKIPELLDGILRLLPLDHYHEWQYALMKPVGGDEQPTIWQTYRAIIDEHDRGLPHHFERFEFYEYAKQSFITVITGETAQYGNIILRKGIVRESP</sequence>
<dbReference type="Gene3D" id="3.40.1650.10">
    <property type="entry name" value="RbsD-like domain"/>
    <property type="match status" value="1"/>
</dbReference>
<reference evidence="4 5" key="1">
    <citation type="submission" date="2020-04" db="EMBL/GenBank/DDBJ databases">
        <authorList>
            <person name="Hitch T.C.A."/>
            <person name="Wylensek D."/>
            <person name="Clavel T."/>
        </authorList>
    </citation>
    <scope>NUCLEOTIDE SEQUENCE [LARGE SCALE GENOMIC DNA]</scope>
    <source>
        <strain evidence="4 5">BL-383-APC-3D</strain>
    </source>
</reference>
<name>A0AB36CLX4_9CORY</name>
<comment type="caution">
    <text evidence="4">The sequence shown here is derived from an EMBL/GenBank/DDBJ whole genome shotgun (WGS) entry which is preliminary data.</text>
</comment>
<evidence type="ECO:0000256" key="2">
    <source>
        <dbReference type="ARBA" id="ARBA00023235"/>
    </source>
</evidence>
<dbReference type="PANTHER" id="PTHR31690:SF4">
    <property type="entry name" value="FUCOSE MUTAROTASE"/>
    <property type="match status" value="1"/>
</dbReference>
<evidence type="ECO:0000313" key="4">
    <source>
        <dbReference type="EMBL" id="NME89697.1"/>
    </source>
</evidence>
<keyword evidence="2 4" id="KW-0413">Isomerase</keyword>
<gene>
    <name evidence="4" type="ORF">HF853_08465</name>
</gene>
<dbReference type="Pfam" id="PF05025">
    <property type="entry name" value="RbsD_FucU"/>
    <property type="match status" value="1"/>
</dbReference>
<comment type="catalytic activity">
    <reaction evidence="3">
        <text>alpha-L-fucose = beta-L-fucose</text>
        <dbReference type="Rhea" id="RHEA:25580"/>
        <dbReference type="ChEBI" id="CHEBI:42548"/>
        <dbReference type="ChEBI" id="CHEBI:42589"/>
        <dbReference type="EC" id="5.1.3.29"/>
    </reaction>
</comment>
<dbReference type="SUPFAM" id="SSF102546">
    <property type="entry name" value="RbsD-like"/>
    <property type="match status" value="1"/>
</dbReference>
<dbReference type="InterPro" id="IPR050443">
    <property type="entry name" value="RbsD/FucU_mutarotase"/>
</dbReference>
<dbReference type="GO" id="GO:0042806">
    <property type="term" value="F:fucose binding"/>
    <property type="evidence" value="ECO:0007669"/>
    <property type="project" value="TreeGrafter"/>
</dbReference>
<comment type="catalytic activity">
    <reaction evidence="1">
        <text>beta-D-ribopyranose = beta-D-ribofuranose</text>
        <dbReference type="Rhea" id="RHEA:25432"/>
        <dbReference type="ChEBI" id="CHEBI:27476"/>
        <dbReference type="ChEBI" id="CHEBI:47002"/>
        <dbReference type="EC" id="5.4.99.62"/>
    </reaction>
</comment>
<dbReference type="AlphaFoldDB" id="A0AB36CLX4"/>
<dbReference type="EMBL" id="JABAFZ010000007">
    <property type="protein sequence ID" value="NME89697.1"/>
    <property type="molecule type" value="Genomic_DNA"/>
</dbReference>
<dbReference type="Proteomes" id="UP000544551">
    <property type="component" value="Unassembled WGS sequence"/>
</dbReference>